<name>A0A5N6Q683_9ASTR</name>
<feature type="transmembrane region" description="Helical" evidence="1">
    <location>
        <begin position="66"/>
        <end position="88"/>
    </location>
</feature>
<keyword evidence="1" id="KW-1133">Transmembrane helix</keyword>
<evidence type="ECO:0000313" key="2">
    <source>
        <dbReference type="EMBL" id="KAD7480023.1"/>
    </source>
</evidence>
<dbReference type="PANTHER" id="PTHR37263:SF2">
    <property type="entry name" value="EXPRESSED PROTEIN"/>
    <property type="match status" value="1"/>
</dbReference>
<dbReference type="Proteomes" id="UP000326396">
    <property type="component" value="Linkage Group LG1"/>
</dbReference>
<dbReference type="PANTHER" id="PTHR37263">
    <property type="entry name" value="EXPRESSED PROTEIN"/>
    <property type="match status" value="1"/>
</dbReference>
<keyword evidence="3" id="KW-1185">Reference proteome</keyword>
<evidence type="ECO:0000313" key="3">
    <source>
        <dbReference type="Proteomes" id="UP000326396"/>
    </source>
</evidence>
<dbReference type="AlphaFoldDB" id="A0A5N6Q683"/>
<accession>A0A5N6Q683</accession>
<proteinExistence type="predicted"/>
<dbReference type="EMBL" id="SZYD01000001">
    <property type="protein sequence ID" value="KAD7480023.1"/>
    <property type="molecule type" value="Genomic_DNA"/>
</dbReference>
<evidence type="ECO:0000256" key="1">
    <source>
        <dbReference type="SAM" id="Phobius"/>
    </source>
</evidence>
<comment type="caution">
    <text evidence="2">The sequence shown here is derived from an EMBL/GenBank/DDBJ whole genome shotgun (WGS) entry which is preliminary data.</text>
</comment>
<keyword evidence="1" id="KW-0812">Transmembrane</keyword>
<reference evidence="2 3" key="1">
    <citation type="submission" date="2019-05" db="EMBL/GenBank/DDBJ databases">
        <title>Mikania micrantha, genome provides insights into the molecular mechanism of rapid growth.</title>
        <authorList>
            <person name="Liu B."/>
        </authorList>
    </citation>
    <scope>NUCLEOTIDE SEQUENCE [LARGE SCALE GENOMIC DNA]</scope>
    <source>
        <strain evidence="2">NLD-2019</strain>
        <tissue evidence="2">Leaf</tissue>
    </source>
</reference>
<organism evidence="2 3">
    <name type="scientific">Mikania micrantha</name>
    <name type="common">bitter vine</name>
    <dbReference type="NCBI Taxonomy" id="192012"/>
    <lineage>
        <taxon>Eukaryota</taxon>
        <taxon>Viridiplantae</taxon>
        <taxon>Streptophyta</taxon>
        <taxon>Embryophyta</taxon>
        <taxon>Tracheophyta</taxon>
        <taxon>Spermatophyta</taxon>
        <taxon>Magnoliopsida</taxon>
        <taxon>eudicotyledons</taxon>
        <taxon>Gunneridae</taxon>
        <taxon>Pentapetalae</taxon>
        <taxon>asterids</taxon>
        <taxon>campanulids</taxon>
        <taxon>Asterales</taxon>
        <taxon>Asteraceae</taxon>
        <taxon>Asteroideae</taxon>
        <taxon>Heliantheae alliance</taxon>
        <taxon>Eupatorieae</taxon>
        <taxon>Mikania</taxon>
    </lineage>
</organism>
<keyword evidence="1" id="KW-0472">Membrane</keyword>
<protein>
    <submittedName>
        <fullName evidence="2">Uncharacterized protein</fullName>
    </submittedName>
</protein>
<sequence length="89" mass="10496">MHQWPSKRYRDSFNAEYLNTVEWNLQRMNNAKNKTNRSAGSISDEKLLGDDTCNQNHKHKNRFRRFMLAVLNDLVMIFSCCYCCEACIG</sequence>
<dbReference type="OrthoDB" id="1927320at2759"/>
<gene>
    <name evidence="2" type="ORF">E3N88_03159</name>
</gene>